<proteinExistence type="predicted"/>
<dbReference type="NCBIfam" id="TIGR01549">
    <property type="entry name" value="HAD-SF-IA-v1"/>
    <property type="match status" value="1"/>
</dbReference>
<name>A0A6G8RY55_9GAMM</name>
<dbReference type="Gene3D" id="3.40.50.1000">
    <property type="entry name" value="HAD superfamily/HAD-like"/>
    <property type="match status" value="1"/>
</dbReference>
<evidence type="ECO:0000313" key="5">
    <source>
        <dbReference type="Proteomes" id="UP000502297"/>
    </source>
</evidence>
<dbReference type="AlphaFoldDB" id="A0A6G8RY55"/>
<dbReference type="Proteomes" id="UP000502297">
    <property type="component" value="Chromosome"/>
</dbReference>
<dbReference type="SUPFAM" id="SSF56784">
    <property type="entry name" value="HAD-like"/>
    <property type="match status" value="1"/>
</dbReference>
<dbReference type="Gene3D" id="1.10.150.240">
    <property type="entry name" value="Putative phosphatase, domain 2"/>
    <property type="match status" value="1"/>
</dbReference>
<evidence type="ECO:0000256" key="1">
    <source>
        <dbReference type="ARBA" id="ARBA00001946"/>
    </source>
</evidence>
<evidence type="ECO:0000256" key="2">
    <source>
        <dbReference type="ARBA" id="ARBA00022801"/>
    </source>
</evidence>
<evidence type="ECO:0000313" key="4">
    <source>
        <dbReference type="EMBL" id="QIO06801.1"/>
    </source>
</evidence>
<reference evidence="4 5" key="1">
    <citation type="submission" date="2020-03" db="EMBL/GenBank/DDBJ databases">
        <authorList>
            <person name="Zhu W."/>
        </authorList>
    </citation>
    <scope>NUCLEOTIDE SEQUENCE [LARGE SCALE GENOMIC DNA]</scope>
    <source>
        <strain evidence="4 5">323-1</strain>
    </source>
</reference>
<dbReference type="PRINTS" id="PR00413">
    <property type="entry name" value="HADHALOGNASE"/>
</dbReference>
<comment type="cofactor">
    <cofactor evidence="1">
        <name>Mg(2+)</name>
        <dbReference type="ChEBI" id="CHEBI:18420"/>
    </cofactor>
</comment>
<dbReference type="InterPro" id="IPR023214">
    <property type="entry name" value="HAD_sf"/>
</dbReference>
<dbReference type="SFLD" id="SFLDG01129">
    <property type="entry name" value="C1.5:_HAD__Beta-PGM__Phosphata"/>
    <property type="match status" value="1"/>
</dbReference>
<dbReference type="GO" id="GO:0044281">
    <property type="term" value="P:small molecule metabolic process"/>
    <property type="evidence" value="ECO:0007669"/>
    <property type="project" value="UniProtKB-ARBA"/>
</dbReference>
<dbReference type="GO" id="GO:0016787">
    <property type="term" value="F:hydrolase activity"/>
    <property type="evidence" value="ECO:0007669"/>
    <property type="project" value="UniProtKB-KW"/>
</dbReference>
<dbReference type="PANTHER" id="PTHR46470">
    <property type="entry name" value="N-ACYLNEURAMINATE-9-PHOSPHATASE"/>
    <property type="match status" value="1"/>
</dbReference>
<dbReference type="InterPro" id="IPR036412">
    <property type="entry name" value="HAD-like_sf"/>
</dbReference>
<accession>A0A6G8RY55</accession>
<protein>
    <submittedName>
        <fullName evidence="4">HAD family hydrolase</fullName>
    </submittedName>
</protein>
<dbReference type="KEGG" id="asha:G8E00_13060"/>
<gene>
    <name evidence="4" type="ORF">G8E00_13060</name>
</gene>
<organism evidence="4 5">
    <name type="scientific">Acinetobacter shaoyimingii</name>
    <dbReference type="NCBI Taxonomy" id="2715164"/>
    <lineage>
        <taxon>Bacteria</taxon>
        <taxon>Pseudomonadati</taxon>
        <taxon>Pseudomonadota</taxon>
        <taxon>Gammaproteobacteria</taxon>
        <taxon>Moraxellales</taxon>
        <taxon>Moraxellaceae</taxon>
        <taxon>Acinetobacter</taxon>
    </lineage>
</organism>
<dbReference type="InterPro" id="IPR006439">
    <property type="entry name" value="HAD-SF_hydro_IA"/>
</dbReference>
<keyword evidence="2 4" id="KW-0378">Hydrolase</keyword>
<dbReference type="InterPro" id="IPR051400">
    <property type="entry name" value="HAD-like_hydrolase"/>
</dbReference>
<evidence type="ECO:0000256" key="3">
    <source>
        <dbReference type="ARBA" id="ARBA00022842"/>
    </source>
</evidence>
<keyword evidence="5" id="KW-1185">Reference proteome</keyword>
<dbReference type="RefSeq" id="WP_166225232.1">
    <property type="nucleotide sequence ID" value="NZ_CP049801.1"/>
</dbReference>
<dbReference type="InterPro" id="IPR023198">
    <property type="entry name" value="PGP-like_dom2"/>
</dbReference>
<dbReference type="EMBL" id="CP049801">
    <property type="protein sequence ID" value="QIO06801.1"/>
    <property type="molecule type" value="Genomic_DNA"/>
</dbReference>
<dbReference type="SFLD" id="SFLDS00003">
    <property type="entry name" value="Haloacid_Dehalogenase"/>
    <property type="match status" value="1"/>
</dbReference>
<sequence>MDKKIKQVLNVIIFDLDRTIFDWDQVQILARLKVDKLLEYYEIDPHDFWLSYDKHHDALFQSFVQHELTAKEYRIIRFQKPLECFQIFDRSLAIQLNDCFIDFALNQAIFCDGAEEALQICKQYPVKRVVLSNGPAHGQRKKIEKLKLHQWFDAFYISEEREIAKPAPQAFLQICDDFNVLPCTCLMVGDDLEMDILPAIQTGMQAFWVKNPIKFQQHHSHSPRHLTELKSVLETFDFDYDHESENLI</sequence>
<keyword evidence="3" id="KW-0460">Magnesium</keyword>
<dbReference type="Pfam" id="PF00702">
    <property type="entry name" value="Hydrolase"/>
    <property type="match status" value="1"/>
</dbReference>